<keyword evidence="8" id="KW-0057">Aromatic amino acid biosynthesis</keyword>
<dbReference type="EC" id="4.2.1.10" evidence="6 8"/>
<evidence type="ECO:0000256" key="7">
    <source>
        <dbReference type="ARBA" id="ARBA00023239"/>
    </source>
</evidence>
<dbReference type="UniPathway" id="UPA00053">
    <property type="reaction ID" value="UER00086"/>
</dbReference>
<feature type="binding site" evidence="8 10">
    <location>
        <position position="77"/>
    </location>
    <ligand>
        <name>substrate</name>
    </ligand>
</feature>
<keyword evidence="13" id="KW-1185">Reference proteome</keyword>
<dbReference type="AlphaFoldDB" id="A0A7X1E3V5"/>
<dbReference type="GO" id="GO:0008652">
    <property type="term" value="P:amino acid biosynthetic process"/>
    <property type="evidence" value="ECO:0007669"/>
    <property type="project" value="UniProtKB-KW"/>
</dbReference>
<dbReference type="CDD" id="cd00466">
    <property type="entry name" value="DHQase_II"/>
    <property type="match status" value="1"/>
</dbReference>
<dbReference type="GO" id="GO:0019631">
    <property type="term" value="P:quinate catabolic process"/>
    <property type="evidence" value="ECO:0007669"/>
    <property type="project" value="TreeGrafter"/>
</dbReference>
<dbReference type="PROSITE" id="PS01029">
    <property type="entry name" value="DEHYDROQUINASE_II"/>
    <property type="match status" value="1"/>
</dbReference>
<feature type="active site" description="Proton acceptor" evidence="8 9">
    <location>
        <position position="25"/>
    </location>
</feature>
<feature type="binding site" evidence="8 10">
    <location>
        <position position="114"/>
    </location>
    <ligand>
        <name>substrate</name>
    </ligand>
</feature>
<proteinExistence type="inferred from homology"/>
<accession>A0A7X1E3V5</accession>
<dbReference type="Proteomes" id="UP000525652">
    <property type="component" value="Unassembled WGS sequence"/>
</dbReference>
<dbReference type="GO" id="GO:0009423">
    <property type="term" value="P:chorismate biosynthetic process"/>
    <property type="evidence" value="ECO:0007669"/>
    <property type="project" value="UniProtKB-UniRule"/>
</dbReference>
<dbReference type="NCBIfam" id="NF003805">
    <property type="entry name" value="PRK05395.1-2"/>
    <property type="match status" value="1"/>
</dbReference>
<organism evidence="12 13">
    <name type="scientific">Puniceicoccus vermicola</name>
    <dbReference type="NCBI Taxonomy" id="388746"/>
    <lineage>
        <taxon>Bacteria</taxon>
        <taxon>Pseudomonadati</taxon>
        <taxon>Verrucomicrobiota</taxon>
        <taxon>Opitutia</taxon>
        <taxon>Puniceicoccales</taxon>
        <taxon>Puniceicoccaceae</taxon>
        <taxon>Puniceicoccus</taxon>
    </lineage>
</organism>
<evidence type="ECO:0000256" key="1">
    <source>
        <dbReference type="ARBA" id="ARBA00001864"/>
    </source>
</evidence>
<name>A0A7X1E3V5_9BACT</name>
<comment type="subunit">
    <text evidence="5 8">Homododecamer.</text>
</comment>
<comment type="catalytic activity">
    <reaction evidence="1 8">
        <text>3-dehydroquinate = 3-dehydroshikimate + H2O</text>
        <dbReference type="Rhea" id="RHEA:21096"/>
        <dbReference type="ChEBI" id="CHEBI:15377"/>
        <dbReference type="ChEBI" id="CHEBI:16630"/>
        <dbReference type="ChEBI" id="CHEBI:32364"/>
        <dbReference type="EC" id="4.2.1.10"/>
    </reaction>
</comment>
<evidence type="ECO:0000313" key="13">
    <source>
        <dbReference type="Proteomes" id="UP000525652"/>
    </source>
</evidence>
<sequence>MSTHPIGLLNGPNLGRLGIREPDVYGTTTLSQVEDTFREEAAKLGVVVECFQSNHEGTLIDQIEHWTDKHFAGVIINPGGFTHTSVALRDAIASSDVPFIEVHLSNVHQREEFRHRSLTAGVCEAVIAGLGPNGYYAALRHLVGQIRK</sequence>
<gene>
    <name evidence="8 12" type="primary">aroQ</name>
    <name evidence="12" type="ORF">H5P30_06295</name>
</gene>
<comment type="caution">
    <text evidence="12">The sequence shown here is derived from an EMBL/GenBank/DDBJ whole genome shotgun (WGS) entry which is preliminary data.</text>
</comment>
<evidence type="ECO:0000256" key="9">
    <source>
        <dbReference type="PIRSR" id="PIRSR001399-1"/>
    </source>
</evidence>
<feature type="site" description="Transition state stabilizer" evidence="8 11">
    <location>
        <position position="20"/>
    </location>
</feature>
<comment type="similarity">
    <text evidence="4 8">Belongs to the type-II 3-dehydroquinase family.</text>
</comment>
<evidence type="ECO:0000313" key="12">
    <source>
        <dbReference type="EMBL" id="MBC2601384.1"/>
    </source>
</evidence>
<dbReference type="NCBIfam" id="NF003806">
    <property type="entry name" value="PRK05395.1-3"/>
    <property type="match status" value="1"/>
</dbReference>
<evidence type="ECO:0000256" key="8">
    <source>
        <dbReference type="HAMAP-Rule" id="MF_00169"/>
    </source>
</evidence>
<dbReference type="GO" id="GO:0009073">
    <property type="term" value="P:aromatic amino acid family biosynthetic process"/>
    <property type="evidence" value="ECO:0007669"/>
    <property type="project" value="UniProtKB-KW"/>
</dbReference>
<evidence type="ECO:0000256" key="3">
    <source>
        <dbReference type="ARBA" id="ARBA00004902"/>
    </source>
</evidence>
<evidence type="ECO:0000256" key="4">
    <source>
        <dbReference type="ARBA" id="ARBA00011037"/>
    </source>
</evidence>
<feature type="binding site" evidence="8 10">
    <location>
        <begin position="104"/>
        <end position="105"/>
    </location>
    <ligand>
        <name>substrate</name>
    </ligand>
</feature>
<dbReference type="Pfam" id="PF01220">
    <property type="entry name" value="DHquinase_II"/>
    <property type="match status" value="1"/>
</dbReference>
<dbReference type="PANTHER" id="PTHR21272">
    <property type="entry name" value="CATABOLIC 3-DEHYDROQUINASE"/>
    <property type="match status" value="1"/>
</dbReference>
<keyword evidence="8" id="KW-0028">Amino-acid biosynthesis</keyword>
<comment type="function">
    <text evidence="2 8">Catalyzes a trans-dehydration via an enolate intermediate.</text>
</comment>
<evidence type="ECO:0000256" key="2">
    <source>
        <dbReference type="ARBA" id="ARBA00003924"/>
    </source>
</evidence>
<dbReference type="NCBIfam" id="TIGR01088">
    <property type="entry name" value="aroQ"/>
    <property type="match status" value="1"/>
</dbReference>
<feature type="binding site" evidence="8 10">
    <location>
        <position position="83"/>
    </location>
    <ligand>
        <name>substrate</name>
    </ligand>
</feature>
<dbReference type="PANTHER" id="PTHR21272:SF3">
    <property type="entry name" value="CATABOLIC 3-DEHYDROQUINASE"/>
    <property type="match status" value="1"/>
</dbReference>
<dbReference type="SUPFAM" id="SSF52304">
    <property type="entry name" value="Type II 3-dehydroquinate dehydratase"/>
    <property type="match status" value="1"/>
</dbReference>
<comment type="pathway">
    <text evidence="3 8">Metabolic intermediate biosynthesis; chorismate biosynthesis; chorismate from D-erythrose 4-phosphate and phosphoenolpyruvate: step 3/7.</text>
</comment>
<evidence type="ECO:0000256" key="6">
    <source>
        <dbReference type="ARBA" id="ARBA00012060"/>
    </source>
</evidence>
<dbReference type="InterPro" id="IPR036441">
    <property type="entry name" value="DHquinase_II_sf"/>
</dbReference>
<evidence type="ECO:0000256" key="10">
    <source>
        <dbReference type="PIRSR" id="PIRSR001399-2"/>
    </source>
</evidence>
<evidence type="ECO:0000256" key="11">
    <source>
        <dbReference type="PIRSR" id="PIRSR001399-3"/>
    </source>
</evidence>
<dbReference type="NCBIfam" id="NF003807">
    <property type="entry name" value="PRK05395.1-4"/>
    <property type="match status" value="1"/>
</dbReference>
<dbReference type="GO" id="GO:0003855">
    <property type="term" value="F:3-dehydroquinate dehydratase activity"/>
    <property type="evidence" value="ECO:0007669"/>
    <property type="project" value="UniProtKB-UniRule"/>
</dbReference>
<dbReference type="HAMAP" id="MF_00169">
    <property type="entry name" value="AroQ"/>
    <property type="match status" value="1"/>
</dbReference>
<reference evidence="12 13" key="1">
    <citation type="submission" date="2020-07" db="EMBL/GenBank/DDBJ databases">
        <authorList>
            <person name="Feng X."/>
        </authorList>
    </citation>
    <scope>NUCLEOTIDE SEQUENCE [LARGE SCALE GENOMIC DNA]</scope>
    <source>
        <strain evidence="12 13">JCM14086</strain>
    </source>
</reference>
<keyword evidence="7 8" id="KW-0456">Lyase</keyword>
<feature type="active site" description="Proton donor" evidence="8 9">
    <location>
        <position position="103"/>
    </location>
</feature>
<dbReference type="InterPro" id="IPR001874">
    <property type="entry name" value="DHquinase_II"/>
</dbReference>
<feature type="binding site" evidence="8 10">
    <location>
        <position position="90"/>
    </location>
    <ligand>
        <name>substrate</name>
    </ligand>
</feature>
<protein>
    <recommendedName>
        <fullName evidence="6 8">3-dehydroquinate dehydratase</fullName>
        <shortName evidence="8">3-dehydroquinase</shortName>
        <ecNumber evidence="6 8">4.2.1.10</ecNumber>
    </recommendedName>
    <alternativeName>
        <fullName evidence="8">Type II DHQase</fullName>
    </alternativeName>
</protein>
<dbReference type="Gene3D" id="3.40.50.9100">
    <property type="entry name" value="Dehydroquinase, class II"/>
    <property type="match status" value="1"/>
</dbReference>
<dbReference type="PIRSF" id="PIRSF001399">
    <property type="entry name" value="DHquinase_II"/>
    <property type="match status" value="1"/>
</dbReference>
<evidence type="ECO:0000256" key="5">
    <source>
        <dbReference type="ARBA" id="ARBA00011193"/>
    </source>
</evidence>
<dbReference type="EMBL" id="JACHVA010000053">
    <property type="protein sequence ID" value="MBC2601384.1"/>
    <property type="molecule type" value="Genomic_DNA"/>
</dbReference>
<dbReference type="RefSeq" id="WP_185692099.1">
    <property type="nucleotide sequence ID" value="NZ_JACHVA010000053.1"/>
</dbReference>
<dbReference type="InterPro" id="IPR018509">
    <property type="entry name" value="DHquinase_II_CS"/>
</dbReference>